<keyword evidence="3" id="KW-1185">Reference proteome</keyword>
<accession>A0A4C1WUW8</accession>
<dbReference type="Proteomes" id="UP000299102">
    <property type="component" value="Unassembled WGS sequence"/>
</dbReference>
<feature type="region of interest" description="Disordered" evidence="1">
    <location>
        <begin position="1"/>
        <end position="20"/>
    </location>
</feature>
<feature type="compositionally biased region" description="Basic and acidic residues" evidence="1">
    <location>
        <begin position="90"/>
        <end position="99"/>
    </location>
</feature>
<evidence type="ECO:0000313" key="3">
    <source>
        <dbReference type="Proteomes" id="UP000299102"/>
    </source>
</evidence>
<name>A0A4C1WUW8_EUMVA</name>
<proteinExistence type="predicted"/>
<sequence>MACAAADAAEHERRFGRGPRSPACATATFALLQHAPAQLPVRADAETAVATACRSTVVVVGATTAAPRTCRSALGDVFTDHIHPFGMCEGEGRGRNDKLRKYRRPRNARPLDGSAHSPPSTN</sequence>
<organism evidence="2 3">
    <name type="scientific">Eumeta variegata</name>
    <name type="common">Bagworm moth</name>
    <name type="synonym">Eumeta japonica</name>
    <dbReference type="NCBI Taxonomy" id="151549"/>
    <lineage>
        <taxon>Eukaryota</taxon>
        <taxon>Metazoa</taxon>
        <taxon>Ecdysozoa</taxon>
        <taxon>Arthropoda</taxon>
        <taxon>Hexapoda</taxon>
        <taxon>Insecta</taxon>
        <taxon>Pterygota</taxon>
        <taxon>Neoptera</taxon>
        <taxon>Endopterygota</taxon>
        <taxon>Lepidoptera</taxon>
        <taxon>Glossata</taxon>
        <taxon>Ditrysia</taxon>
        <taxon>Tineoidea</taxon>
        <taxon>Psychidae</taxon>
        <taxon>Oiketicinae</taxon>
        <taxon>Eumeta</taxon>
    </lineage>
</organism>
<comment type="caution">
    <text evidence="2">The sequence shown here is derived from an EMBL/GenBank/DDBJ whole genome shotgun (WGS) entry which is preliminary data.</text>
</comment>
<reference evidence="2 3" key="1">
    <citation type="journal article" date="2019" name="Commun. Biol.">
        <title>The bagworm genome reveals a unique fibroin gene that provides high tensile strength.</title>
        <authorList>
            <person name="Kono N."/>
            <person name="Nakamura H."/>
            <person name="Ohtoshi R."/>
            <person name="Tomita M."/>
            <person name="Numata K."/>
            <person name="Arakawa K."/>
        </authorList>
    </citation>
    <scope>NUCLEOTIDE SEQUENCE [LARGE SCALE GENOMIC DNA]</scope>
</reference>
<dbReference type="EMBL" id="BGZK01000636">
    <property type="protein sequence ID" value="GBP53905.1"/>
    <property type="molecule type" value="Genomic_DNA"/>
</dbReference>
<gene>
    <name evidence="2" type="ORF">EVAR_96583_1</name>
</gene>
<protein>
    <submittedName>
        <fullName evidence="2">Uncharacterized protein</fullName>
    </submittedName>
</protein>
<feature type="region of interest" description="Disordered" evidence="1">
    <location>
        <begin position="89"/>
        <end position="122"/>
    </location>
</feature>
<dbReference type="AlphaFoldDB" id="A0A4C1WUW8"/>
<evidence type="ECO:0000313" key="2">
    <source>
        <dbReference type="EMBL" id="GBP53905.1"/>
    </source>
</evidence>
<evidence type="ECO:0000256" key="1">
    <source>
        <dbReference type="SAM" id="MobiDB-lite"/>
    </source>
</evidence>